<evidence type="ECO:0000259" key="7">
    <source>
        <dbReference type="Pfam" id="PF00082"/>
    </source>
</evidence>
<name>A0ABN2L5H2_9ACTN</name>
<evidence type="ECO:0000313" key="9">
    <source>
        <dbReference type="Proteomes" id="UP001500655"/>
    </source>
</evidence>
<dbReference type="InterPro" id="IPR000209">
    <property type="entry name" value="Peptidase_S8/S53_dom"/>
</dbReference>
<dbReference type="PROSITE" id="PS00138">
    <property type="entry name" value="SUBTILASE_SER"/>
    <property type="match status" value="1"/>
</dbReference>
<feature type="domain" description="Peptidase S8/S53" evidence="7">
    <location>
        <begin position="262"/>
        <end position="512"/>
    </location>
</feature>
<protein>
    <recommendedName>
        <fullName evidence="7">Peptidase S8/S53 domain-containing protein</fullName>
    </recommendedName>
</protein>
<comment type="caution">
    <text evidence="8">The sequence shown here is derived from an EMBL/GenBank/DDBJ whole genome shotgun (WGS) entry which is preliminary data.</text>
</comment>
<dbReference type="Gene3D" id="2.60.40.10">
    <property type="entry name" value="Immunoglobulins"/>
    <property type="match status" value="1"/>
</dbReference>
<keyword evidence="6" id="KW-0732">Signal</keyword>
<dbReference type="Proteomes" id="UP001500655">
    <property type="component" value="Unassembled WGS sequence"/>
</dbReference>
<comment type="similarity">
    <text evidence="1 5">Belongs to the peptidase S8 family.</text>
</comment>
<feature type="active site" description="Charge relay system" evidence="5">
    <location>
        <position position="482"/>
    </location>
</feature>
<dbReference type="RefSeq" id="WP_344088087.1">
    <property type="nucleotide sequence ID" value="NZ_BAAALS010000044.1"/>
</dbReference>
<keyword evidence="4 5" id="KW-0720">Serine protease</keyword>
<feature type="active site" description="Charge relay system" evidence="5">
    <location>
        <position position="270"/>
    </location>
</feature>
<dbReference type="EMBL" id="BAAALS010000044">
    <property type="protein sequence ID" value="GAA1775741.1"/>
    <property type="molecule type" value="Genomic_DNA"/>
</dbReference>
<evidence type="ECO:0000313" key="8">
    <source>
        <dbReference type="EMBL" id="GAA1775741.1"/>
    </source>
</evidence>
<evidence type="ECO:0000256" key="2">
    <source>
        <dbReference type="ARBA" id="ARBA00022670"/>
    </source>
</evidence>
<dbReference type="Pfam" id="PF17957">
    <property type="entry name" value="Big_7"/>
    <property type="match status" value="1"/>
</dbReference>
<evidence type="ECO:0000256" key="6">
    <source>
        <dbReference type="SAM" id="SignalP"/>
    </source>
</evidence>
<reference evidence="8 9" key="1">
    <citation type="journal article" date="2019" name="Int. J. Syst. Evol. Microbiol.">
        <title>The Global Catalogue of Microorganisms (GCM) 10K type strain sequencing project: providing services to taxonomists for standard genome sequencing and annotation.</title>
        <authorList>
            <consortium name="The Broad Institute Genomics Platform"/>
            <consortium name="The Broad Institute Genome Sequencing Center for Infectious Disease"/>
            <person name="Wu L."/>
            <person name="Ma J."/>
        </authorList>
    </citation>
    <scope>NUCLEOTIDE SEQUENCE [LARGE SCALE GENOMIC DNA]</scope>
    <source>
        <strain evidence="8 9">JCM 13249</strain>
    </source>
</reference>
<evidence type="ECO:0000256" key="1">
    <source>
        <dbReference type="ARBA" id="ARBA00011073"/>
    </source>
</evidence>
<keyword evidence="9" id="KW-1185">Reference proteome</keyword>
<evidence type="ECO:0000256" key="3">
    <source>
        <dbReference type="ARBA" id="ARBA00022801"/>
    </source>
</evidence>
<accession>A0ABN2L5H2</accession>
<dbReference type="SUPFAM" id="SSF52743">
    <property type="entry name" value="Subtilisin-like"/>
    <property type="match status" value="1"/>
</dbReference>
<gene>
    <name evidence="8" type="ORF">GCM10009681_54050</name>
</gene>
<dbReference type="InterPro" id="IPR023828">
    <property type="entry name" value="Peptidase_S8_Ser-AS"/>
</dbReference>
<evidence type="ECO:0000256" key="5">
    <source>
        <dbReference type="PROSITE-ProRule" id="PRU01240"/>
    </source>
</evidence>
<dbReference type="InterPro" id="IPR015500">
    <property type="entry name" value="Peptidase_S8_subtilisin-rel"/>
</dbReference>
<dbReference type="Pfam" id="PF00082">
    <property type="entry name" value="Peptidase_S8"/>
    <property type="match status" value="1"/>
</dbReference>
<keyword evidence="3 5" id="KW-0378">Hydrolase</keyword>
<dbReference type="Gene3D" id="3.40.50.200">
    <property type="entry name" value="Peptidase S8/S53 domain"/>
    <property type="match status" value="1"/>
</dbReference>
<dbReference type="InterPro" id="IPR036852">
    <property type="entry name" value="Peptidase_S8/S53_dom_sf"/>
</dbReference>
<dbReference type="PROSITE" id="PS51892">
    <property type="entry name" value="SUBTILASE"/>
    <property type="match status" value="1"/>
</dbReference>
<dbReference type="PANTHER" id="PTHR43806">
    <property type="entry name" value="PEPTIDASE S8"/>
    <property type="match status" value="1"/>
</dbReference>
<dbReference type="PANTHER" id="PTHR43806:SF11">
    <property type="entry name" value="CEREVISIN-RELATED"/>
    <property type="match status" value="1"/>
</dbReference>
<sequence>MRLARSAAIGTAILILLAPQPVFAAADDPCEAAAKADTEAQRARILAAMPDTEGCEGPITVYVDEALTPKRDPLPGFDKGDTRPVAGMLDADGVTKEFVADEVVVTSKDSGAVDALVERWDGKVLSSFTPEKSDETTYTIRVRTDLADAASLGEHLVKLNKYHKATSIAVSGKGALGLLAIAAQEAVAGLTVGVNWITVPTSYATRSLAEAGTGPQGFTNVITDPYNRDPYTWSYLNAGSVQDIGVTEAWTQMDAVGLLTANKVKMTILDQGFAPVVNDDMPANTAMASMVPWAGAGDQGTTSWARWHGTQVANAAAAVPGNFKGAAGPAGPVAKLQLNYTGTDMFTIMYALSRSTGAQLINMSFAGSVSWVWAWTLLPMDGLTWLLRNTANLLMFAAAGNEGANVDGETCFLACWEKALYSPCELAGVICVGGLGLNSLTRDPRSNYGHEDVDIFAPFSVLVGMDPQHSTLNKTWQADGTSMSTPYAAGVAALIWAAKPNLSADSVQDILFEWRRTSPDSKVKRKVINALDAVRDAMPATVKITSPLAGWTLPAASPSQFRANVFADGNGTPTVTWRANGTVIGVGNPVNATPPVGAQTITATAVFPNGVQASDSVQVNVHNAAPTIVITNPTPGSPAFGVSEPISFKAVSTDDNGPLADSAVQWFLDGATTPFATGHNPTVVTGGTVGTHTIRVRGCDTFNVCATATAPLTLVTNPVNQPPVVHITSPANGTQLWVNGMDAAGYFWSGTVTATATDPEGAPLTTQWYDNGTPIGTGTSLTVRLTGGCGIYSHALTFKATDAAGNTRQETINTTVNMVC</sequence>
<feature type="signal peptide" evidence="6">
    <location>
        <begin position="1"/>
        <end position="24"/>
    </location>
</feature>
<proteinExistence type="inferred from homology"/>
<feature type="active site" description="Charge relay system" evidence="5">
    <location>
        <position position="308"/>
    </location>
</feature>
<dbReference type="InterPro" id="IPR050131">
    <property type="entry name" value="Peptidase_S8_subtilisin-like"/>
</dbReference>
<feature type="chain" id="PRO_5047003156" description="Peptidase S8/S53 domain-containing protein" evidence="6">
    <location>
        <begin position="25"/>
        <end position="820"/>
    </location>
</feature>
<keyword evidence="2 5" id="KW-0645">Protease</keyword>
<evidence type="ECO:0000256" key="4">
    <source>
        <dbReference type="ARBA" id="ARBA00022825"/>
    </source>
</evidence>
<dbReference type="PRINTS" id="PR00723">
    <property type="entry name" value="SUBTILISIN"/>
</dbReference>
<organism evidence="8 9">
    <name type="scientific">Luedemannella helvata</name>
    <dbReference type="NCBI Taxonomy" id="349315"/>
    <lineage>
        <taxon>Bacteria</taxon>
        <taxon>Bacillati</taxon>
        <taxon>Actinomycetota</taxon>
        <taxon>Actinomycetes</taxon>
        <taxon>Micromonosporales</taxon>
        <taxon>Micromonosporaceae</taxon>
        <taxon>Luedemannella</taxon>
    </lineage>
</organism>
<dbReference type="InterPro" id="IPR013783">
    <property type="entry name" value="Ig-like_fold"/>
</dbReference>